<evidence type="ECO:0000256" key="1">
    <source>
        <dbReference type="SAM" id="MobiDB-lite"/>
    </source>
</evidence>
<dbReference type="AlphaFoldDB" id="Q0UX57"/>
<evidence type="ECO:0000313" key="3">
    <source>
        <dbReference type="Proteomes" id="UP000001055"/>
    </source>
</evidence>
<feature type="region of interest" description="Disordered" evidence="1">
    <location>
        <begin position="48"/>
        <end position="67"/>
    </location>
</feature>
<evidence type="ECO:0000313" key="2">
    <source>
        <dbReference type="EMBL" id="EAT88862.1"/>
    </source>
</evidence>
<protein>
    <submittedName>
        <fullName evidence="2">Uncharacterized protein</fullName>
    </submittedName>
</protein>
<name>Q0UX57_PHANO</name>
<reference evidence="3" key="1">
    <citation type="journal article" date="2007" name="Plant Cell">
        <title>Dothideomycete-plant interactions illuminated by genome sequencing and EST analysis of the wheat pathogen Stagonospora nodorum.</title>
        <authorList>
            <person name="Hane J.K."/>
            <person name="Lowe R.G."/>
            <person name="Solomon P.S."/>
            <person name="Tan K.C."/>
            <person name="Schoch C.L."/>
            <person name="Spatafora J.W."/>
            <person name="Crous P.W."/>
            <person name="Kodira C."/>
            <person name="Birren B.W."/>
            <person name="Galagan J.E."/>
            <person name="Torriani S.F."/>
            <person name="McDonald B.A."/>
            <person name="Oliver R.P."/>
        </authorList>
    </citation>
    <scope>NUCLEOTIDE SEQUENCE [LARGE SCALE GENOMIC DNA]</scope>
    <source>
        <strain evidence="3">SN15 / ATCC MYA-4574 / FGSC 10173</strain>
    </source>
</reference>
<accession>Q0UX57</accession>
<dbReference type="KEGG" id="pno:SNOG_03657"/>
<proteinExistence type="predicted"/>
<organism evidence="2 3">
    <name type="scientific">Phaeosphaeria nodorum (strain SN15 / ATCC MYA-4574 / FGSC 10173)</name>
    <name type="common">Glume blotch fungus</name>
    <name type="synonym">Parastagonospora nodorum</name>
    <dbReference type="NCBI Taxonomy" id="321614"/>
    <lineage>
        <taxon>Eukaryota</taxon>
        <taxon>Fungi</taxon>
        <taxon>Dikarya</taxon>
        <taxon>Ascomycota</taxon>
        <taxon>Pezizomycotina</taxon>
        <taxon>Dothideomycetes</taxon>
        <taxon>Pleosporomycetidae</taxon>
        <taxon>Pleosporales</taxon>
        <taxon>Pleosporineae</taxon>
        <taxon>Phaeosphaeriaceae</taxon>
        <taxon>Parastagonospora</taxon>
    </lineage>
</organism>
<gene>
    <name evidence="2" type="ORF">SNOG_03657</name>
</gene>
<dbReference type="InParanoid" id="Q0UX57"/>
<dbReference type="Proteomes" id="UP000001055">
    <property type="component" value="Unassembled WGS sequence"/>
</dbReference>
<dbReference type="GeneID" id="5971074"/>
<dbReference type="RefSeq" id="XP_001794211.1">
    <property type="nucleotide sequence ID" value="XM_001794159.1"/>
</dbReference>
<dbReference type="EMBL" id="CH445329">
    <property type="protein sequence ID" value="EAT88862.1"/>
    <property type="molecule type" value="Genomic_DNA"/>
</dbReference>
<sequence>MAQSFLRESNMSSKTLSTCCARDPCLSAIEVLIARMYQRCRITPLAARPWTPRQDDRPTNTLAPPVL</sequence>